<dbReference type="InterPro" id="IPR001130">
    <property type="entry name" value="TatD-like"/>
</dbReference>
<dbReference type="InterPro" id="IPR032466">
    <property type="entry name" value="Metal_Hydrolase"/>
</dbReference>
<dbReference type="SUPFAM" id="SSF51556">
    <property type="entry name" value="Metallo-dependent hydrolases"/>
    <property type="match status" value="1"/>
</dbReference>
<feature type="binding site" evidence="1">
    <location>
        <position position="141"/>
    </location>
    <ligand>
        <name>a divalent metal cation</name>
        <dbReference type="ChEBI" id="CHEBI:60240"/>
        <label>2</label>
    </ligand>
</feature>
<name>A0A1B4Y2I8_MYCUL</name>
<dbReference type="GO" id="GO:0046872">
    <property type="term" value="F:metal ion binding"/>
    <property type="evidence" value="ECO:0007669"/>
    <property type="project" value="UniProtKB-KW"/>
</dbReference>
<dbReference type="Proteomes" id="UP000218067">
    <property type="component" value="Chromosome"/>
</dbReference>
<dbReference type="Gene3D" id="3.20.20.140">
    <property type="entry name" value="Metal-dependent hydrolases"/>
    <property type="match status" value="1"/>
</dbReference>
<feature type="binding site" evidence="1">
    <location>
        <position position="84"/>
    </location>
    <ligand>
        <name>a divalent metal cation</name>
        <dbReference type="ChEBI" id="CHEBI:60240"/>
        <label>1</label>
    </ligand>
</feature>
<dbReference type="PANTHER" id="PTHR46124">
    <property type="entry name" value="D-AMINOACYL-TRNA DEACYLASE"/>
    <property type="match status" value="1"/>
</dbReference>
<reference evidence="2 3" key="1">
    <citation type="submission" date="2016-08" db="EMBL/GenBank/DDBJ databases">
        <title>Complete genome sequence of Mycobacterium shinshuense, a subspecies of M. ulcerans.</title>
        <authorList>
            <person name="Yoshida M."/>
            <person name="Ogura Y."/>
            <person name="Hayashi T."/>
            <person name="Hoshino Y."/>
        </authorList>
    </citation>
    <scope>NUCLEOTIDE SEQUENCE [LARGE SCALE GENOMIC DNA]</scope>
    <source>
        <strain evidence="3">ATCC 33728</strain>
    </source>
</reference>
<dbReference type="GO" id="GO:0016788">
    <property type="term" value="F:hydrolase activity, acting on ester bonds"/>
    <property type="evidence" value="ECO:0007669"/>
    <property type="project" value="InterPro"/>
</dbReference>
<evidence type="ECO:0000313" key="3">
    <source>
        <dbReference type="Proteomes" id="UP000218067"/>
    </source>
</evidence>
<evidence type="ECO:0000313" key="2">
    <source>
        <dbReference type="EMBL" id="BAV41256.1"/>
    </source>
</evidence>
<dbReference type="GeneID" id="93436694"/>
<gene>
    <name evidence="2" type="ORF">SHTP_2072</name>
</gene>
<keyword evidence="1" id="KW-0479">Metal-binding</keyword>
<feature type="binding site" evidence="1">
    <location>
        <position position="9"/>
    </location>
    <ligand>
        <name>a divalent metal cation</name>
        <dbReference type="ChEBI" id="CHEBI:60240"/>
        <label>1</label>
    </ligand>
</feature>
<feature type="binding site" evidence="1">
    <location>
        <position position="11"/>
    </location>
    <ligand>
        <name>a divalent metal cation</name>
        <dbReference type="ChEBI" id="CHEBI:60240"/>
        <label>1</label>
    </ligand>
</feature>
<evidence type="ECO:0000256" key="1">
    <source>
        <dbReference type="PIRSR" id="PIRSR005902-1"/>
    </source>
</evidence>
<dbReference type="PIRSF" id="PIRSF005902">
    <property type="entry name" value="DNase_TatD"/>
    <property type="match status" value="1"/>
</dbReference>
<dbReference type="Pfam" id="PF01026">
    <property type="entry name" value="TatD_DNase"/>
    <property type="match status" value="1"/>
</dbReference>
<dbReference type="PANTHER" id="PTHR46124:SF2">
    <property type="entry name" value="D-AMINOACYL-TRNA DEACYLASE"/>
    <property type="match status" value="1"/>
</dbReference>
<proteinExistence type="predicted"/>
<dbReference type="AlphaFoldDB" id="A0A1B4Y2I8"/>
<accession>A0A1B4Y2I8</accession>
<organism evidence="2 3">
    <name type="scientific">Mycobacterium ulcerans subsp. shinshuense</name>
    <dbReference type="NCBI Taxonomy" id="1124626"/>
    <lineage>
        <taxon>Bacteria</taxon>
        <taxon>Bacillati</taxon>
        <taxon>Actinomycetota</taxon>
        <taxon>Actinomycetes</taxon>
        <taxon>Mycobacteriales</taxon>
        <taxon>Mycobacteriaceae</taxon>
        <taxon>Mycobacterium</taxon>
        <taxon>Mycobacterium ulcerans group</taxon>
    </lineage>
</organism>
<feature type="binding site" evidence="1">
    <location>
        <position position="184"/>
    </location>
    <ligand>
        <name>a divalent metal cation</name>
        <dbReference type="ChEBI" id="CHEBI:60240"/>
        <label>1</label>
    </ligand>
</feature>
<sequence length="249" mass="27568">MGLPSLDCHAHVSPSVTNRQIAQLGTAIVFAMTREPAEAVEAAQRRDHNILWGCGAHPSYVARGGAVDLDEFARCATGFAIVGEIGMDRRSGNLHHQAEVFDALLDRLKDEPVLLSVHSAGCTAEVAKIVRLRRTQGVIMHWFSGRPEEVDELLSLGCYFSVNTAMRREILTALPLDRLLPETDFPVARRRTGSKPGDTDQLEKLLAEIHDSDPMHVRRQFYRNLRRMSVGTGAIDRMPMHVADLLLAA</sequence>
<protein>
    <submittedName>
        <fullName evidence="2">TatD family deoxyribonuclease</fullName>
    </submittedName>
</protein>
<feature type="binding site" evidence="1">
    <location>
        <position position="118"/>
    </location>
    <ligand>
        <name>a divalent metal cation</name>
        <dbReference type="ChEBI" id="CHEBI:60240"/>
        <label>2</label>
    </ligand>
</feature>
<dbReference type="RefSeq" id="WP_036426643.1">
    <property type="nucleotide sequence ID" value="NZ_AP017624.1"/>
</dbReference>
<dbReference type="EMBL" id="AP017624">
    <property type="protein sequence ID" value="BAV41256.1"/>
    <property type="molecule type" value="Genomic_DNA"/>
</dbReference>